<evidence type="ECO:0000256" key="2">
    <source>
        <dbReference type="ARBA" id="ARBA00018426"/>
    </source>
</evidence>
<evidence type="ECO:0000256" key="4">
    <source>
        <dbReference type="ARBA" id="ARBA00031552"/>
    </source>
</evidence>
<dbReference type="PANTHER" id="PTHR12196:SF2">
    <property type="entry name" value="DIPHTHINE--AMMONIA LIGASE"/>
    <property type="match status" value="1"/>
</dbReference>
<dbReference type="NCBIfam" id="TIGR00290">
    <property type="entry name" value="MJ0570_dom"/>
    <property type="match status" value="1"/>
</dbReference>
<dbReference type="CDD" id="cd06156">
    <property type="entry name" value="eu_AANH_C_2"/>
    <property type="match status" value="1"/>
</dbReference>
<dbReference type="CDD" id="cd01994">
    <property type="entry name" value="AANH_PF0828-like"/>
    <property type="match status" value="1"/>
</dbReference>
<dbReference type="InterPro" id="IPR030662">
    <property type="entry name" value="DPH6/MJ0570"/>
</dbReference>
<dbReference type="Gene3D" id="3.30.1330.40">
    <property type="entry name" value="RutC-like"/>
    <property type="match status" value="2"/>
</dbReference>
<dbReference type="InterPro" id="IPR002761">
    <property type="entry name" value="Diphthami_syn_dom"/>
</dbReference>
<dbReference type="InterPro" id="IPR035959">
    <property type="entry name" value="RutC-like_sf"/>
</dbReference>
<comment type="catalytic activity">
    <reaction evidence="5">
        <text>diphthine-[translation elongation factor 2] + NH4(+) + ATP = diphthamide-[translation elongation factor 2] + AMP + diphosphate + H(+)</text>
        <dbReference type="Rhea" id="RHEA:19753"/>
        <dbReference type="Rhea" id="RHEA-COMP:10172"/>
        <dbReference type="Rhea" id="RHEA-COMP:10174"/>
        <dbReference type="ChEBI" id="CHEBI:15378"/>
        <dbReference type="ChEBI" id="CHEBI:16692"/>
        <dbReference type="ChEBI" id="CHEBI:28938"/>
        <dbReference type="ChEBI" id="CHEBI:30616"/>
        <dbReference type="ChEBI" id="CHEBI:33019"/>
        <dbReference type="ChEBI" id="CHEBI:82696"/>
        <dbReference type="ChEBI" id="CHEBI:456215"/>
        <dbReference type="EC" id="6.3.1.14"/>
    </reaction>
</comment>
<keyword evidence="8" id="KW-1185">Reference proteome</keyword>
<evidence type="ECO:0000313" key="7">
    <source>
        <dbReference type="EMBL" id="CAK9440502.1"/>
    </source>
</evidence>
<dbReference type="InterPro" id="IPR006175">
    <property type="entry name" value="YjgF/YER057c/UK114"/>
</dbReference>
<organism evidence="7 8">
    <name type="scientific">Lodderomyces beijingensis</name>
    <dbReference type="NCBI Taxonomy" id="1775926"/>
    <lineage>
        <taxon>Eukaryota</taxon>
        <taxon>Fungi</taxon>
        <taxon>Dikarya</taxon>
        <taxon>Ascomycota</taxon>
        <taxon>Saccharomycotina</taxon>
        <taxon>Pichiomycetes</taxon>
        <taxon>Debaryomycetaceae</taxon>
        <taxon>Candida/Lodderomyces clade</taxon>
        <taxon>Lodderomyces</taxon>
    </lineage>
</organism>
<dbReference type="EC" id="6.3.1.14" evidence="1"/>
<dbReference type="InterPro" id="IPR014729">
    <property type="entry name" value="Rossmann-like_a/b/a_fold"/>
</dbReference>
<dbReference type="GeneID" id="92209784"/>
<dbReference type="PANTHER" id="PTHR12196">
    <property type="entry name" value="DOMAIN OF UNKNOWN FUNCTION 71 DUF71 -CONTAINING PROTEIN"/>
    <property type="match status" value="1"/>
</dbReference>
<reference evidence="7 8" key="1">
    <citation type="submission" date="2024-03" db="EMBL/GenBank/DDBJ databases">
        <authorList>
            <person name="Brejova B."/>
        </authorList>
    </citation>
    <scope>NUCLEOTIDE SEQUENCE [LARGE SCALE GENOMIC DNA]</scope>
    <source>
        <strain evidence="7 8">CBS 14171</strain>
    </source>
</reference>
<dbReference type="Pfam" id="PF01042">
    <property type="entry name" value="Ribonuc_L-PSP"/>
    <property type="match status" value="1"/>
</dbReference>
<protein>
    <recommendedName>
        <fullName evidence="2">Diphthine--ammonia ligase</fullName>
        <ecNumber evidence="1">6.3.1.14</ecNumber>
    </recommendedName>
    <alternativeName>
        <fullName evidence="3">Diphthamide synthase</fullName>
    </alternativeName>
    <alternativeName>
        <fullName evidence="4">Diphthamide synthetase</fullName>
    </alternativeName>
</protein>
<feature type="domain" description="Diphthamide synthase" evidence="6">
    <location>
        <begin position="1"/>
        <end position="231"/>
    </location>
</feature>
<sequence length="649" mass="72365">MKFLALISGGKDSFYNLQQCLSQGHELVALGNLHPQQQDEIDSFMFQTVGHDVIPFYSECLDVPLYREPILGSSVNQKLEYSYTAEDEIEDLYRLIAKVQQKHRDLEAVSCGAILSHYQRTRVENVCGRLKLTSLTYLWQRNQNDLMLEMCQSGLDARIVKVAAIGLNASHLGKSISDMYPQLGKLNSMYDVHICGEGGEFETIVFDSPVFKHKKLEIVDQQVVRHEGDVYYLKFAVQLVDKDQEPAAESNITPPVLEDSWVEFVDEAELAETRIQQSRQNQHDISFPLKKVSAAVVVAVVETPTKLFINNLTATASTTIEDQTSEVFNQLQETLSKNHLTFNNIQHVNILLSDMSLFGRMNAIYGSYFTNLYLPPSRICVETNIPTSALLQLSCVVLKHKGPKLGIHIRSRSYWGPQNIGPYSQSIVDSNSSCKVASLSGQIPLVPASMALSTSGGIKYNAALSLQHLTRVQNLVGVTKPAAIICFVTDCASIPTVCACWNHYVEQEGKRENARKNLVIVEVSGLPRGADVEWGGYSFEEVVSMYEDEEEEVDDDGGEQQAPDFSDFENSSTISITNGTTKFSVLFTSNADKVKSFLLTLNNTSSAQLLTTATPPILDSSAEYIPVKRIFNYAGDEFRYSIIHRQEMV</sequence>
<dbReference type="Pfam" id="PF01902">
    <property type="entry name" value="Diphthami_syn_2"/>
    <property type="match status" value="1"/>
</dbReference>
<dbReference type="SUPFAM" id="SSF52402">
    <property type="entry name" value="Adenine nucleotide alpha hydrolases-like"/>
    <property type="match status" value="1"/>
</dbReference>
<gene>
    <name evidence="7" type="ORF">LODBEIA_P45880</name>
</gene>
<proteinExistence type="predicted"/>
<dbReference type="Proteomes" id="UP001497383">
    <property type="component" value="Chromosome 5"/>
</dbReference>
<dbReference type="EMBL" id="OZ022409">
    <property type="protein sequence ID" value="CAK9440502.1"/>
    <property type="molecule type" value="Genomic_DNA"/>
</dbReference>
<dbReference type="Gene3D" id="3.90.1490.10">
    <property type="entry name" value="putative n-type atp pyrophosphatase, domain 2"/>
    <property type="match status" value="1"/>
</dbReference>
<evidence type="ECO:0000256" key="5">
    <source>
        <dbReference type="ARBA" id="ARBA00048108"/>
    </source>
</evidence>
<dbReference type="RefSeq" id="XP_066831526.1">
    <property type="nucleotide sequence ID" value="XM_066974825.1"/>
</dbReference>
<evidence type="ECO:0000313" key="8">
    <source>
        <dbReference type="Proteomes" id="UP001497383"/>
    </source>
</evidence>
<evidence type="ECO:0000259" key="6">
    <source>
        <dbReference type="Pfam" id="PF01902"/>
    </source>
</evidence>
<dbReference type="CDD" id="cd06155">
    <property type="entry name" value="eu_AANH_C_1"/>
    <property type="match status" value="1"/>
</dbReference>
<evidence type="ECO:0000256" key="3">
    <source>
        <dbReference type="ARBA" id="ARBA00029814"/>
    </source>
</evidence>
<dbReference type="SUPFAM" id="SSF55298">
    <property type="entry name" value="YjgF-like"/>
    <property type="match status" value="2"/>
</dbReference>
<evidence type="ECO:0000256" key="1">
    <source>
        <dbReference type="ARBA" id="ARBA00012089"/>
    </source>
</evidence>
<dbReference type="Gene3D" id="3.40.50.620">
    <property type="entry name" value="HUPs"/>
    <property type="match status" value="1"/>
</dbReference>
<accession>A0ABP0ZQD6</accession>
<name>A0ABP0ZQD6_9ASCO</name>